<comment type="caution">
    <text evidence="2">The sequence shown here is derived from an EMBL/GenBank/DDBJ whole genome shotgun (WGS) entry which is preliminary data.</text>
</comment>
<organism evidence="2 3">
    <name type="scientific">Pseudohoeflea coraliihabitans</name>
    <dbReference type="NCBI Taxonomy" id="2860393"/>
    <lineage>
        <taxon>Bacteria</taxon>
        <taxon>Pseudomonadati</taxon>
        <taxon>Pseudomonadota</taxon>
        <taxon>Alphaproteobacteria</taxon>
        <taxon>Hyphomicrobiales</taxon>
        <taxon>Rhizobiaceae</taxon>
        <taxon>Pseudohoeflea</taxon>
    </lineage>
</organism>
<evidence type="ECO:0000313" key="2">
    <source>
        <dbReference type="EMBL" id="MBW3098843.1"/>
    </source>
</evidence>
<evidence type="ECO:0000256" key="1">
    <source>
        <dbReference type="SAM" id="Phobius"/>
    </source>
</evidence>
<keyword evidence="1" id="KW-0812">Transmembrane</keyword>
<name>A0ABS6WSA8_9HYPH</name>
<protein>
    <recommendedName>
        <fullName evidence="4">Flp pilus assembly protein CpaB</fullName>
    </recommendedName>
</protein>
<proteinExistence type="predicted"/>
<sequence>MRQTGGDRFVASRNRFANKNQDDGASLLVLVGMAAVIVIAGTYFLARSTGLDQQRINAVTGSAPLSASPAVIVKGFNPIAASAPLPDASATSDN</sequence>
<dbReference type="EMBL" id="JAHWQX010000004">
    <property type="protein sequence ID" value="MBW3098843.1"/>
    <property type="molecule type" value="Genomic_DNA"/>
</dbReference>
<gene>
    <name evidence="2" type="ORF">KY465_16285</name>
</gene>
<keyword evidence="1" id="KW-0472">Membrane</keyword>
<evidence type="ECO:0000313" key="3">
    <source>
        <dbReference type="Proteomes" id="UP001430804"/>
    </source>
</evidence>
<accession>A0ABS6WSA8</accession>
<dbReference type="Proteomes" id="UP001430804">
    <property type="component" value="Unassembled WGS sequence"/>
</dbReference>
<reference evidence="2" key="1">
    <citation type="submission" date="2021-07" db="EMBL/GenBank/DDBJ databases">
        <title>Pseudohoeflea marina sp. nov. a polyhydroxyalcanoate-producing bacterium.</title>
        <authorList>
            <person name="Zheng W."/>
            <person name="Yu S."/>
            <person name="Huang Y."/>
        </authorList>
    </citation>
    <scope>NUCLEOTIDE SEQUENCE</scope>
    <source>
        <strain evidence="2">DP4N28-3</strain>
    </source>
</reference>
<keyword evidence="1" id="KW-1133">Transmembrane helix</keyword>
<dbReference type="RefSeq" id="WP_219203149.1">
    <property type="nucleotide sequence ID" value="NZ_JAHWQX010000004.1"/>
</dbReference>
<keyword evidence="3" id="KW-1185">Reference proteome</keyword>
<feature type="transmembrane region" description="Helical" evidence="1">
    <location>
        <begin position="25"/>
        <end position="46"/>
    </location>
</feature>
<evidence type="ECO:0008006" key="4">
    <source>
        <dbReference type="Google" id="ProtNLM"/>
    </source>
</evidence>